<reference evidence="2 3" key="1">
    <citation type="submission" date="2011-11" db="EMBL/GenBank/DDBJ databases">
        <title>Improved High-Quality Draft sequence of Beggiatoa alba B18lD.</title>
        <authorList>
            <consortium name="US DOE Joint Genome Institute"/>
            <person name="Lucas S."/>
            <person name="Han J."/>
            <person name="Lapidus A."/>
            <person name="Cheng J.-F."/>
            <person name="Goodwin L."/>
            <person name="Pitluck S."/>
            <person name="Peters L."/>
            <person name="Mikhailova N."/>
            <person name="Held B."/>
            <person name="Detter J.C."/>
            <person name="Han C."/>
            <person name="Tapia R."/>
            <person name="Land M."/>
            <person name="Hauser L."/>
            <person name="Kyrpides N."/>
            <person name="Ivanova N."/>
            <person name="Pagani I."/>
            <person name="Samuel K."/>
            <person name="Teske A."/>
            <person name="Mueller J."/>
            <person name="Woyke T."/>
        </authorList>
    </citation>
    <scope>NUCLEOTIDE SEQUENCE [LARGE SCALE GENOMIC DNA]</scope>
    <source>
        <strain evidence="2 3">B18LD</strain>
    </source>
</reference>
<protein>
    <submittedName>
        <fullName evidence="2">Uncharacterized protein</fullName>
    </submittedName>
</protein>
<dbReference type="Pfam" id="PF02641">
    <property type="entry name" value="DUF190"/>
    <property type="match status" value="1"/>
</dbReference>
<evidence type="ECO:0000313" key="3">
    <source>
        <dbReference type="Proteomes" id="UP000005744"/>
    </source>
</evidence>
<dbReference type="Proteomes" id="UP000005744">
    <property type="component" value="Unassembled WGS sequence"/>
</dbReference>
<dbReference type="Gene3D" id="3.30.70.120">
    <property type="match status" value="1"/>
</dbReference>
<dbReference type="PANTHER" id="PTHR35983">
    <property type="entry name" value="UPF0166 PROTEIN TM_0021"/>
    <property type="match status" value="1"/>
</dbReference>
<evidence type="ECO:0000313" key="2">
    <source>
        <dbReference type="EMBL" id="EIJ43305.1"/>
    </source>
</evidence>
<sequence length="124" mass="13647">MSLNGEATLLRIFIGEMDKLKHRPLYEVITDMAKTQGLAGVTILRGLLGYGASSQVHTFKLLELSTDLPIVIEIVDNPEKIQAFLPTLETLFTTTTHVGGLVTLEKVNVIHYRAAITPSKKNTD</sequence>
<dbReference type="PANTHER" id="PTHR35983:SF1">
    <property type="entry name" value="UPF0166 PROTEIN TM_0021"/>
    <property type="match status" value="1"/>
</dbReference>
<keyword evidence="3" id="KW-1185">Reference proteome</keyword>
<proteinExistence type="inferred from homology"/>
<dbReference type="AlphaFoldDB" id="I3CI62"/>
<dbReference type="InterPro" id="IPR015867">
    <property type="entry name" value="N-reg_PII/ATP_PRibTrfase_C"/>
</dbReference>
<comment type="similarity">
    <text evidence="1">Belongs to the UPF0166 family.</text>
</comment>
<dbReference type="RefSeq" id="WP_002690389.1">
    <property type="nucleotide sequence ID" value="NZ_JH600070.1"/>
</dbReference>
<dbReference type="STRING" id="395493.BegalDRAFT_2455"/>
<evidence type="ECO:0000256" key="1">
    <source>
        <dbReference type="ARBA" id="ARBA00010554"/>
    </source>
</evidence>
<accession>I3CI62</accession>
<dbReference type="InterPro" id="IPR003793">
    <property type="entry name" value="UPF0166"/>
</dbReference>
<organism evidence="2 3">
    <name type="scientific">Beggiatoa alba B18LD</name>
    <dbReference type="NCBI Taxonomy" id="395493"/>
    <lineage>
        <taxon>Bacteria</taxon>
        <taxon>Pseudomonadati</taxon>
        <taxon>Pseudomonadota</taxon>
        <taxon>Gammaproteobacteria</taxon>
        <taxon>Thiotrichales</taxon>
        <taxon>Thiotrichaceae</taxon>
        <taxon>Beggiatoa</taxon>
    </lineage>
</organism>
<dbReference type="InterPro" id="IPR011322">
    <property type="entry name" value="N-reg_PII-like_a/b"/>
</dbReference>
<dbReference type="HOGENOM" id="CLU_146749_0_1_6"/>
<dbReference type="SUPFAM" id="SSF54913">
    <property type="entry name" value="GlnB-like"/>
    <property type="match status" value="1"/>
</dbReference>
<dbReference type="EMBL" id="JH600070">
    <property type="protein sequence ID" value="EIJ43305.1"/>
    <property type="molecule type" value="Genomic_DNA"/>
</dbReference>
<dbReference type="OrthoDB" id="5295185at2"/>
<name>I3CI62_9GAMM</name>
<dbReference type="eggNOG" id="COG1993">
    <property type="taxonomic scope" value="Bacteria"/>
</dbReference>
<gene>
    <name evidence="2" type="ORF">BegalDRAFT_2455</name>
</gene>